<comment type="subcellular location">
    <subcellularLocation>
        <location evidence="1">Nucleus</location>
    </subcellularLocation>
</comment>
<feature type="domain" description="BED-type" evidence="11">
    <location>
        <begin position="151"/>
        <end position="200"/>
    </location>
</feature>
<dbReference type="SUPFAM" id="SSF140996">
    <property type="entry name" value="Hermes dimerisation domain"/>
    <property type="match status" value="1"/>
</dbReference>
<reference evidence="12 13" key="1">
    <citation type="journal article" date="2017" name="Curr. Biol.">
        <title>The Evolution of Venom by Co-option of Single-Copy Genes.</title>
        <authorList>
            <person name="Martinson E.O."/>
            <person name="Mrinalini"/>
            <person name="Kelkar Y.D."/>
            <person name="Chang C.H."/>
            <person name="Werren J.H."/>
        </authorList>
    </citation>
    <scope>NUCLEOTIDE SEQUENCE [LARGE SCALE GENOMIC DNA]</scope>
    <source>
        <strain evidence="12 13">Alberta</strain>
        <tissue evidence="12">Whole body</tissue>
    </source>
</reference>
<dbReference type="GO" id="GO:0046983">
    <property type="term" value="F:protein dimerization activity"/>
    <property type="evidence" value="ECO:0007669"/>
    <property type="project" value="InterPro"/>
</dbReference>
<keyword evidence="7" id="KW-0804">Transcription</keyword>
<proteinExistence type="predicted"/>
<dbReference type="InterPro" id="IPR003656">
    <property type="entry name" value="Znf_BED"/>
</dbReference>
<keyword evidence="4" id="KW-0862">Zinc</keyword>
<dbReference type="GO" id="GO:0005634">
    <property type="term" value="C:nucleus"/>
    <property type="evidence" value="ECO:0007669"/>
    <property type="project" value="UniProtKB-SubCell"/>
</dbReference>
<dbReference type="InterPro" id="IPR008906">
    <property type="entry name" value="HATC_C_dom"/>
</dbReference>
<dbReference type="EMBL" id="NNAY01002136">
    <property type="protein sequence ID" value="OXU21973.1"/>
    <property type="molecule type" value="Genomic_DNA"/>
</dbReference>
<dbReference type="GO" id="GO:0008270">
    <property type="term" value="F:zinc ion binding"/>
    <property type="evidence" value="ECO:0007669"/>
    <property type="project" value="UniProtKB-KW"/>
</dbReference>
<evidence type="ECO:0000256" key="5">
    <source>
        <dbReference type="ARBA" id="ARBA00023015"/>
    </source>
</evidence>
<evidence type="ECO:0000256" key="7">
    <source>
        <dbReference type="ARBA" id="ARBA00023163"/>
    </source>
</evidence>
<dbReference type="PANTHER" id="PTHR46481">
    <property type="entry name" value="ZINC FINGER BED DOMAIN-CONTAINING PROTEIN 4"/>
    <property type="match status" value="1"/>
</dbReference>
<sequence length="645" mass="73547">MNVQESNAKHATARHSTYVEPPLGIYQNEIQSKTHIFLRITQNSINTSSFPKKPKISITTITNFISCIAYPLPVTRLSVHPYHRPPGLSRHHNSSELEADRVRGIGKDREALQYCIITLTTSVYVYDFEEIKRKKEDKGVRTPLHDDGFMAPTSSVWKYFVKGDKESKCKLCNKEVKCKGNTTNLNFHIQRHHPEITHQTQEKETSESKSMKRKMDEALSESDSDRFTPSPAPSTSNDSISNSCAPVVVDHSGKIRSSFNINKQIKLDSAFATQKSFQGGEGSADITNGILFYIAKNNVPFDVVETEGFKVLMHKAVPLYKVPGRKTITRLTEEKYEVLSSIIKEELAAAQDICLTTDVWTETGNTRSFLGLTAHYLVKNTKRKIDNGPDMPTASELKIIKEFTTLLDPFYNATQIVSKEKYFTGSKTIPVIKTIKNKLNNIIKIIPVIKTIKNKLNNIMTNTESGSKMKALLLEEFCKRFEHIEQNSLLAIACLLDPRFKKLHFEQHISFSNAVNKEKNDANQLGLGSASNDFWSFHQNIAHLSRTKKNEVVDKNEMPAYLRYYLNQPVEEMNCDPVAFWDRYRDSALYKIARRYLSIMSTSVPSERLFSQADNIMIDTRNKLNAEHLQQLLFLHSLSYGEWKI</sequence>
<evidence type="ECO:0000256" key="8">
    <source>
        <dbReference type="ARBA" id="ARBA00023242"/>
    </source>
</evidence>
<evidence type="ECO:0000256" key="4">
    <source>
        <dbReference type="ARBA" id="ARBA00022833"/>
    </source>
</evidence>
<dbReference type="PROSITE" id="PS50808">
    <property type="entry name" value="ZF_BED"/>
    <property type="match status" value="1"/>
</dbReference>
<keyword evidence="5" id="KW-0805">Transcription regulation</keyword>
<feature type="region of interest" description="Disordered" evidence="10">
    <location>
        <begin position="193"/>
        <end position="241"/>
    </location>
</feature>
<dbReference type="OrthoDB" id="1271298at2759"/>
<dbReference type="PANTHER" id="PTHR46481:SF10">
    <property type="entry name" value="ZINC FINGER BED DOMAIN-CONTAINING PROTEIN 39"/>
    <property type="match status" value="1"/>
</dbReference>
<evidence type="ECO:0000256" key="9">
    <source>
        <dbReference type="PROSITE-ProRule" id="PRU00027"/>
    </source>
</evidence>
<evidence type="ECO:0000256" key="10">
    <source>
        <dbReference type="SAM" id="MobiDB-lite"/>
    </source>
</evidence>
<dbReference type="GO" id="GO:0009791">
    <property type="term" value="P:post-embryonic development"/>
    <property type="evidence" value="ECO:0007669"/>
    <property type="project" value="UniProtKB-ARBA"/>
</dbReference>
<keyword evidence="6" id="KW-0238">DNA-binding</keyword>
<name>A0A232EUE1_9HYME</name>
<evidence type="ECO:0000256" key="6">
    <source>
        <dbReference type="ARBA" id="ARBA00023125"/>
    </source>
</evidence>
<dbReference type="Pfam" id="PF02892">
    <property type="entry name" value="zf-BED"/>
    <property type="match status" value="1"/>
</dbReference>
<keyword evidence="13" id="KW-1185">Reference proteome</keyword>
<feature type="compositionally biased region" description="Basic and acidic residues" evidence="10">
    <location>
        <begin position="193"/>
        <end position="217"/>
    </location>
</feature>
<gene>
    <name evidence="12" type="ORF">TSAR_011795</name>
</gene>
<dbReference type="SMART" id="SM00614">
    <property type="entry name" value="ZnF_BED"/>
    <property type="match status" value="1"/>
</dbReference>
<dbReference type="SUPFAM" id="SSF57667">
    <property type="entry name" value="beta-beta-alpha zinc fingers"/>
    <property type="match status" value="1"/>
</dbReference>
<dbReference type="SUPFAM" id="SSF53098">
    <property type="entry name" value="Ribonuclease H-like"/>
    <property type="match status" value="1"/>
</dbReference>
<evidence type="ECO:0000256" key="2">
    <source>
        <dbReference type="ARBA" id="ARBA00022723"/>
    </source>
</evidence>
<dbReference type="GO" id="GO:0003677">
    <property type="term" value="F:DNA binding"/>
    <property type="evidence" value="ECO:0007669"/>
    <property type="project" value="UniProtKB-KW"/>
</dbReference>
<dbReference type="InterPro" id="IPR052035">
    <property type="entry name" value="ZnF_BED_domain_contain"/>
</dbReference>
<dbReference type="InterPro" id="IPR012337">
    <property type="entry name" value="RNaseH-like_sf"/>
</dbReference>
<dbReference type="Pfam" id="PF05699">
    <property type="entry name" value="Dimer_Tnp_hAT"/>
    <property type="match status" value="1"/>
</dbReference>
<keyword evidence="2" id="KW-0479">Metal-binding</keyword>
<protein>
    <recommendedName>
        <fullName evidence="11">BED-type domain-containing protein</fullName>
    </recommendedName>
</protein>
<evidence type="ECO:0000256" key="3">
    <source>
        <dbReference type="ARBA" id="ARBA00022771"/>
    </source>
</evidence>
<evidence type="ECO:0000256" key="1">
    <source>
        <dbReference type="ARBA" id="ARBA00004123"/>
    </source>
</evidence>
<evidence type="ECO:0000259" key="11">
    <source>
        <dbReference type="PROSITE" id="PS50808"/>
    </source>
</evidence>
<keyword evidence="3 9" id="KW-0863">Zinc-finger</keyword>
<accession>A0A232EUE1</accession>
<evidence type="ECO:0000313" key="13">
    <source>
        <dbReference type="Proteomes" id="UP000215335"/>
    </source>
</evidence>
<organism evidence="12 13">
    <name type="scientific">Trichomalopsis sarcophagae</name>
    <dbReference type="NCBI Taxonomy" id="543379"/>
    <lineage>
        <taxon>Eukaryota</taxon>
        <taxon>Metazoa</taxon>
        <taxon>Ecdysozoa</taxon>
        <taxon>Arthropoda</taxon>
        <taxon>Hexapoda</taxon>
        <taxon>Insecta</taxon>
        <taxon>Pterygota</taxon>
        <taxon>Neoptera</taxon>
        <taxon>Endopterygota</taxon>
        <taxon>Hymenoptera</taxon>
        <taxon>Apocrita</taxon>
        <taxon>Proctotrupomorpha</taxon>
        <taxon>Chalcidoidea</taxon>
        <taxon>Pteromalidae</taxon>
        <taxon>Pteromalinae</taxon>
        <taxon>Trichomalopsis</taxon>
    </lineage>
</organism>
<dbReference type="AlphaFoldDB" id="A0A232EUE1"/>
<dbReference type="STRING" id="543379.A0A232EUE1"/>
<dbReference type="InterPro" id="IPR036236">
    <property type="entry name" value="Znf_C2H2_sf"/>
</dbReference>
<evidence type="ECO:0000313" key="12">
    <source>
        <dbReference type="EMBL" id="OXU21973.1"/>
    </source>
</evidence>
<dbReference type="Proteomes" id="UP000215335">
    <property type="component" value="Unassembled WGS sequence"/>
</dbReference>
<keyword evidence="8" id="KW-0539">Nucleus</keyword>
<comment type="caution">
    <text evidence="12">The sequence shown here is derived from an EMBL/GenBank/DDBJ whole genome shotgun (WGS) entry which is preliminary data.</text>
</comment>